<feature type="binding site" evidence="12">
    <location>
        <position position="228"/>
    </location>
    <ligand>
        <name>[2Fe-2S] cluster</name>
        <dbReference type="ChEBI" id="CHEBI:190135"/>
    </ligand>
</feature>
<dbReference type="Gene3D" id="2.40.30.10">
    <property type="entry name" value="Translation factors"/>
    <property type="match status" value="1"/>
</dbReference>
<evidence type="ECO:0000256" key="12">
    <source>
        <dbReference type="PIRSR" id="PIRSR006816-2"/>
    </source>
</evidence>
<dbReference type="GO" id="GO:0050660">
    <property type="term" value="F:flavin adenine dinucleotide binding"/>
    <property type="evidence" value="ECO:0007669"/>
    <property type="project" value="InterPro"/>
</dbReference>
<comment type="caution">
    <text evidence="14">The sequence shown here is derived from an EMBL/GenBank/DDBJ whole genome shotgun (WGS) entry which is preliminary data.</text>
</comment>
<feature type="binding site" evidence="11">
    <location>
        <begin position="77"/>
        <end position="78"/>
    </location>
    <ligand>
        <name>FAD</name>
        <dbReference type="ChEBI" id="CHEBI:57692"/>
    </ligand>
</feature>
<dbReference type="InterPro" id="IPR019480">
    <property type="entry name" value="Dihydroorotate_DH_Fe-S-bd"/>
</dbReference>
<organism evidence="14 15">
    <name type="scientific">Anaeroglobus geminatus F0357</name>
    <dbReference type="NCBI Taxonomy" id="861450"/>
    <lineage>
        <taxon>Bacteria</taxon>
        <taxon>Bacillati</taxon>
        <taxon>Bacillota</taxon>
        <taxon>Negativicutes</taxon>
        <taxon>Veillonellales</taxon>
        <taxon>Veillonellaceae</taxon>
        <taxon>Anaeroglobus</taxon>
    </lineage>
</organism>
<keyword evidence="5 12" id="KW-0479">Metal-binding</keyword>
<evidence type="ECO:0000256" key="9">
    <source>
        <dbReference type="ARBA" id="ARBA00023014"/>
    </source>
</evidence>
<evidence type="ECO:0000256" key="2">
    <source>
        <dbReference type="ARBA" id="ARBA00022448"/>
    </source>
</evidence>
<feature type="binding site" evidence="12">
    <location>
        <position position="225"/>
    </location>
    <ligand>
        <name>[2Fe-2S] cluster</name>
        <dbReference type="ChEBI" id="CHEBI:190135"/>
    </ligand>
</feature>
<reference evidence="14 15" key="1">
    <citation type="submission" date="2011-08" db="EMBL/GenBank/DDBJ databases">
        <authorList>
            <person name="Weinstock G."/>
            <person name="Sodergren E."/>
            <person name="Clifton S."/>
            <person name="Fulton L."/>
            <person name="Fulton B."/>
            <person name="Courtney L."/>
            <person name="Fronick C."/>
            <person name="Harrison M."/>
            <person name="Strong C."/>
            <person name="Farmer C."/>
            <person name="Delahaunty K."/>
            <person name="Markovic C."/>
            <person name="Hall O."/>
            <person name="Minx P."/>
            <person name="Tomlinson C."/>
            <person name="Mitreva M."/>
            <person name="Hou S."/>
            <person name="Chen J."/>
            <person name="Wollam A."/>
            <person name="Pepin K.H."/>
            <person name="Johnson M."/>
            <person name="Bhonagiri V."/>
            <person name="Zhang X."/>
            <person name="Suruliraj S."/>
            <person name="Warren W."/>
            <person name="Chinwalla A."/>
            <person name="Mardis E.R."/>
            <person name="Wilson R.K."/>
        </authorList>
    </citation>
    <scope>NUCLEOTIDE SEQUENCE [LARGE SCALE GENOMIC DNA]</scope>
    <source>
        <strain evidence="14 15">F0357</strain>
    </source>
</reference>
<dbReference type="SUPFAM" id="SSF52343">
    <property type="entry name" value="Ferredoxin reductase-like, C-terminal NADP-linked domain"/>
    <property type="match status" value="1"/>
</dbReference>
<keyword evidence="2" id="KW-0813">Transport</keyword>
<dbReference type="PANTHER" id="PTHR43513">
    <property type="entry name" value="DIHYDROOROTATE DEHYDROGENASE B (NAD(+)), ELECTRON TRANSFER SUBUNIT"/>
    <property type="match status" value="1"/>
</dbReference>
<keyword evidence="8 12" id="KW-0408">Iron</keyword>
<dbReference type="PROSITE" id="PS51384">
    <property type="entry name" value="FAD_FR"/>
    <property type="match status" value="1"/>
</dbReference>
<evidence type="ECO:0000256" key="1">
    <source>
        <dbReference type="ARBA" id="ARBA00006422"/>
    </source>
</evidence>
<dbReference type="Gene3D" id="3.40.50.80">
    <property type="entry name" value="Nucleotide-binding domain of ferredoxin-NADP reductase (FNR) module"/>
    <property type="match status" value="1"/>
</dbReference>
<dbReference type="eggNOG" id="COG0543">
    <property type="taxonomic scope" value="Bacteria"/>
</dbReference>
<dbReference type="InterPro" id="IPR012165">
    <property type="entry name" value="Cyt_c3_hydrogenase_gsu"/>
</dbReference>
<dbReference type="InterPro" id="IPR017927">
    <property type="entry name" value="FAD-bd_FR_type"/>
</dbReference>
<evidence type="ECO:0000256" key="7">
    <source>
        <dbReference type="ARBA" id="ARBA00022982"/>
    </source>
</evidence>
<accession>G9YHD5</accession>
<dbReference type="PIRSF" id="PIRSF006816">
    <property type="entry name" value="Cyc3_hyd_g"/>
    <property type="match status" value="1"/>
</dbReference>
<evidence type="ECO:0000256" key="4">
    <source>
        <dbReference type="ARBA" id="ARBA00022714"/>
    </source>
</evidence>
<dbReference type="PANTHER" id="PTHR43513:SF3">
    <property type="entry name" value="DIHYDROOROTATE DEHYDROGENASE B (NAD(+)), ELECTRON TRANSFER SUBUNIT-RELATED"/>
    <property type="match status" value="1"/>
</dbReference>
<keyword evidence="15" id="KW-1185">Reference proteome</keyword>
<feature type="domain" description="FAD-binding FR-type" evidence="13">
    <location>
        <begin position="3"/>
        <end position="103"/>
    </location>
</feature>
<evidence type="ECO:0000256" key="10">
    <source>
        <dbReference type="ARBA" id="ARBA00034078"/>
    </source>
</evidence>
<dbReference type="OrthoDB" id="9778346at2"/>
<dbReference type="EMBL" id="AGCJ01000040">
    <property type="protein sequence ID" value="EHM41042.1"/>
    <property type="molecule type" value="Genomic_DNA"/>
</dbReference>
<dbReference type="CDD" id="cd06218">
    <property type="entry name" value="DHOD_e_trans"/>
    <property type="match status" value="1"/>
</dbReference>
<evidence type="ECO:0000259" key="13">
    <source>
        <dbReference type="PROSITE" id="PS51384"/>
    </source>
</evidence>
<evidence type="ECO:0000256" key="3">
    <source>
        <dbReference type="ARBA" id="ARBA00022630"/>
    </source>
</evidence>
<gene>
    <name evidence="14" type="ORF">HMPREF0080_01062</name>
</gene>
<keyword evidence="4 12" id="KW-0001">2Fe-2S</keyword>
<dbReference type="AlphaFoldDB" id="G9YHD5"/>
<proteinExistence type="inferred from homology"/>
<keyword evidence="9 12" id="KW-0411">Iron-sulfur</keyword>
<keyword evidence="7" id="KW-0249">Electron transport</keyword>
<dbReference type="GO" id="GO:0051537">
    <property type="term" value="F:2 iron, 2 sulfur cluster binding"/>
    <property type="evidence" value="ECO:0007669"/>
    <property type="project" value="UniProtKB-KW"/>
</dbReference>
<dbReference type="Proteomes" id="UP000005481">
    <property type="component" value="Unassembled WGS sequence"/>
</dbReference>
<dbReference type="Gene3D" id="2.10.240.10">
    <property type="entry name" value="Dihydroorotate dehydrogenase, electron transfer subunit"/>
    <property type="match status" value="1"/>
</dbReference>
<evidence type="ECO:0000256" key="6">
    <source>
        <dbReference type="ARBA" id="ARBA00022827"/>
    </source>
</evidence>
<dbReference type="STRING" id="861450.HMPREF0080_01062"/>
<keyword evidence="3 11" id="KW-0285">Flavoprotein</keyword>
<feature type="binding site" evidence="12">
    <location>
        <position position="242"/>
    </location>
    <ligand>
        <name>[2Fe-2S] cluster</name>
        <dbReference type="ChEBI" id="CHEBI:190135"/>
    </ligand>
</feature>
<evidence type="ECO:0000256" key="11">
    <source>
        <dbReference type="PIRSR" id="PIRSR006816-1"/>
    </source>
</evidence>
<dbReference type="InterPro" id="IPR039261">
    <property type="entry name" value="FNR_nucleotide-bd"/>
</dbReference>
<comment type="similarity">
    <text evidence="1">Belongs to the PyrK family.</text>
</comment>
<dbReference type="SUPFAM" id="SSF63380">
    <property type="entry name" value="Riboflavin synthase domain-like"/>
    <property type="match status" value="1"/>
</dbReference>
<dbReference type="InterPro" id="IPR037117">
    <property type="entry name" value="Dihydroorotate_DH_ele_sf"/>
</dbReference>
<name>G9YHD5_9FIRM</name>
<dbReference type="HOGENOM" id="CLU_003827_1_2_9"/>
<dbReference type="GO" id="GO:0046872">
    <property type="term" value="F:metal ion binding"/>
    <property type="evidence" value="ECO:0007669"/>
    <property type="project" value="UniProtKB-KW"/>
</dbReference>
<dbReference type="GO" id="GO:0006221">
    <property type="term" value="P:pyrimidine nucleotide biosynthetic process"/>
    <property type="evidence" value="ECO:0007669"/>
    <property type="project" value="InterPro"/>
</dbReference>
<comment type="cofactor">
    <cofactor evidence="11">
        <name>FAD</name>
        <dbReference type="ChEBI" id="CHEBI:57692"/>
    </cofactor>
    <text evidence="11">Binds 1 FAD per subunit.</text>
</comment>
<comment type="cofactor">
    <cofactor evidence="12">
        <name>[2Fe-2S] cluster</name>
        <dbReference type="ChEBI" id="CHEBI:190135"/>
    </cofactor>
    <text evidence="12">Binds 1 [2Fe-2S] cluster per subunit.</text>
</comment>
<dbReference type="PATRIC" id="fig|861450.3.peg.993"/>
<dbReference type="RefSeq" id="WP_006790044.1">
    <property type="nucleotide sequence ID" value="NZ_JH417586.1"/>
</dbReference>
<keyword evidence="6 11" id="KW-0274">FAD</keyword>
<evidence type="ECO:0000313" key="15">
    <source>
        <dbReference type="Proteomes" id="UP000005481"/>
    </source>
</evidence>
<dbReference type="InterPro" id="IPR017938">
    <property type="entry name" value="Riboflavin_synthase-like_b-brl"/>
</dbReference>
<protein>
    <submittedName>
        <fullName evidence="14">Putative dihydroorotate oxidase, electron transfer subunit</fullName>
    </submittedName>
</protein>
<evidence type="ECO:0000256" key="5">
    <source>
        <dbReference type="ARBA" id="ARBA00022723"/>
    </source>
</evidence>
<sequence length="254" mass="26482">MKKFLEDAAVVANAPVTDTIWRLVCKAPQTAASALPGQFVNVLATGRRAFLRRPFGIAAADAGTGEVTVMYRLVGRGTADMAALRPGQDRISVEGPLGGGTFSIKPGKALLVGGGVGLAPLIFLAYKLDNPVVLIAGRTASETFWNEFFTAAAEKIYITTDDGSAGIRGFAAAAVPRILKENRIDRIAVCGPTAMMRTVAAAAAAAGIPCEVSMEKRMACGIGACLGCTFESGTDGKRYKVCADGPVFDSREVF</sequence>
<feature type="binding site" evidence="12">
    <location>
        <position position="220"/>
    </location>
    <ligand>
        <name>[2Fe-2S] cluster</name>
        <dbReference type="ChEBI" id="CHEBI:190135"/>
    </ligand>
</feature>
<dbReference type="GO" id="GO:0016491">
    <property type="term" value="F:oxidoreductase activity"/>
    <property type="evidence" value="ECO:0007669"/>
    <property type="project" value="InterPro"/>
</dbReference>
<comment type="cofactor">
    <cofactor evidence="10">
        <name>[2Fe-2S] cluster</name>
        <dbReference type="ChEBI" id="CHEBI:190135"/>
    </cofactor>
</comment>
<dbReference type="InterPro" id="IPR050353">
    <property type="entry name" value="PyrK_electron_transfer"/>
</dbReference>
<evidence type="ECO:0000256" key="8">
    <source>
        <dbReference type="ARBA" id="ARBA00023004"/>
    </source>
</evidence>
<dbReference type="Pfam" id="PF10418">
    <property type="entry name" value="DHODB_Fe-S_bind"/>
    <property type="match status" value="1"/>
</dbReference>
<evidence type="ECO:0000313" key="14">
    <source>
        <dbReference type="EMBL" id="EHM41042.1"/>
    </source>
</evidence>